<dbReference type="NCBIfam" id="NF007214">
    <property type="entry name" value="PRK09636.1"/>
    <property type="match status" value="1"/>
</dbReference>
<evidence type="ECO:0000313" key="5">
    <source>
        <dbReference type="Proteomes" id="UP001336250"/>
    </source>
</evidence>
<dbReference type="CDD" id="cd06171">
    <property type="entry name" value="Sigma70_r4"/>
    <property type="match status" value="1"/>
</dbReference>
<dbReference type="InterPro" id="IPR013325">
    <property type="entry name" value="RNA_pol_sigma_r2"/>
</dbReference>
<dbReference type="EMBL" id="JAZIBG010000017">
    <property type="protein sequence ID" value="MEF7613360.1"/>
    <property type="molecule type" value="Genomic_DNA"/>
</dbReference>
<dbReference type="AlphaFoldDB" id="A0AAW9QFG1"/>
<accession>A0AAW9QFG1</accession>
<dbReference type="PANTHER" id="PTHR30173">
    <property type="entry name" value="SIGMA 19 FACTOR"/>
    <property type="match status" value="1"/>
</dbReference>
<dbReference type="NCBIfam" id="TIGR02957">
    <property type="entry name" value="SigX4"/>
    <property type="match status" value="1"/>
</dbReference>
<dbReference type="InterPro" id="IPR014303">
    <property type="entry name" value="RNA_pol_sigma-70_ECF"/>
</dbReference>
<dbReference type="InterPro" id="IPR052704">
    <property type="entry name" value="ECF_Sigma-70_Domain"/>
</dbReference>
<dbReference type="PANTHER" id="PTHR30173:SF36">
    <property type="entry name" value="ECF RNA POLYMERASE SIGMA FACTOR SIGJ"/>
    <property type="match status" value="1"/>
</dbReference>
<dbReference type="Pfam" id="PF08281">
    <property type="entry name" value="Sigma70_r4_2"/>
    <property type="match status" value="1"/>
</dbReference>
<name>A0AAW9QFG1_9BURK</name>
<dbReference type="InterPro" id="IPR014284">
    <property type="entry name" value="RNA_pol_sigma-70_dom"/>
</dbReference>
<dbReference type="GO" id="GO:0016987">
    <property type="term" value="F:sigma factor activity"/>
    <property type="evidence" value="ECO:0007669"/>
    <property type="project" value="InterPro"/>
</dbReference>
<evidence type="ECO:0000259" key="3">
    <source>
        <dbReference type="Pfam" id="PF08281"/>
    </source>
</evidence>
<reference evidence="4 5" key="1">
    <citation type="submission" date="2024-02" db="EMBL/GenBank/DDBJ databases">
        <title>Genome sequence of Aquincola sp. MAHUQ-54.</title>
        <authorList>
            <person name="Huq M.A."/>
        </authorList>
    </citation>
    <scope>NUCLEOTIDE SEQUENCE [LARGE SCALE GENOMIC DNA]</scope>
    <source>
        <strain evidence="4 5">MAHUQ-54</strain>
    </source>
</reference>
<dbReference type="NCBIfam" id="TIGR02937">
    <property type="entry name" value="sigma70-ECF"/>
    <property type="match status" value="1"/>
</dbReference>
<feature type="domain" description="RNA polymerase sigma factor 70 region 4 type 2" evidence="3">
    <location>
        <begin position="114"/>
        <end position="160"/>
    </location>
</feature>
<evidence type="ECO:0000259" key="2">
    <source>
        <dbReference type="Pfam" id="PF04542"/>
    </source>
</evidence>
<dbReference type="Gene3D" id="3.10.450.50">
    <property type="match status" value="1"/>
</dbReference>
<dbReference type="InterPro" id="IPR036388">
    <property type="entry name" value="WH-like_DNA-bd_sf"/>
</dbReference>
<dbReference type="Gene3D" id="1.10.10.10">
    <property type="entry name" value="Winged helix-like DNA-binding domain superfamily/Winged helix DNA-binding domain"/>
    <property type="match status" value="1"/>
</dbReference>
<gene>
    <name evidence="4" type="ORF">V4F39_05500</name>
</gene>
<keyword evidence="5" id="KW-1185">Reference proteome</keyword>
<dbReference type="SUPFAM" id="SSF88659">
    <property type="entry name" value="Sigma3 and sigma4 domains of RNA polymerase sigma factors"/>
    <property type="match status" value="1"/>
</dbReference>
<dbReference type="Gene3D" id="1.10.1740.10">
    <property type="match status" value="1"/>
</dbReference>
<evidence type="ECO:0000256" key="1">
    <source>
        <dbReference type="ARBA" id="ARBA00011344"/>
    </source>
</evidence>
<evidence type="ECO:0000313" key="4">
    <source>
        <dbReference type="EMBL" id="MEF7613360.1"/>
    </source>
</evidence>
<protein>
    <submittedName>
        <fullName evidence="4">RNA polymerase sigma-70 factor</fullName>
    </submittedName>
</protein>
<comment type="caution">
    <text evidence="4">The sequence shown here is derived from an EMBL/GenBank/DDBJ whole genome shotgun (WGS) entry which is preliminary data.</text>
</comment>
<dbReference type="InterPro" id="IPR032710">
    <property type="entry name" value="NTF2-like_dom_sf"/>
</dbReference>
<dbReference type="SUPFAM" id="SSF88946">
    <property type="entry name" value="Sigma2 domain of RNA polymerase sigma factors"/>
    <property type="match status" value="1"/>
</dbReference>
<sequence length="297" mass="33226">MDATSPRDDPFAALRPRLFGIAYRMLGTRADAEDVLQDAWLRWHHADTGALASAEAWLVTVVTRLSIDRLRAARAERDAYVGWWLPEPLVAVDERTPEAVAELASDLSMAFLWVLERLAPEERAAFLLRQVFDRDYDEIAAMLGRSEAACRQMVHRARERVRRAGPRFEVPHDTHRALLERFVQAARHGDRQALKALLADDVEAVGDGGGKVLSVLTALRGPDRVANLYWAIWRRLGADVAYRVVLVNGEPGLLRSIGGRLESAQAVVTDGERIRAIYTVRNPDKLARIDAALTPQR</sequence>
<dbReference type="InterPro" id="IPR013324">
    <property type="entry name" value="RNA_pol_sigma_r3/r4-like"/>
</dbReference>
<dbReference type="Pfam" id="PF04542">
    <property type="entry name" value="Sigma70_r2"/>
    <property type="match status" value="1"/>
</dbReference>
<comment type="subunit">
    <text evidence="1">Interacts transiently with the RNA polymerase catalytic core formed by RpoA, RpoB, RpoC and RpoZ (2 alpha, 1 beta, 1 beta' and 1 omega subunit) to form the RNA polymerase holoenzyme that can initiate transcription.</text>
</comment>
<dbReference type="InterPro" id="IPR013249">
    <property type="entry name" value="RNA_pol_sigma70_r4_t2"/>
</dbReference>
<feature type="domain" description="RNA polymerase sigma-70 region 2" evidence="2">
    <location>
        <begin position="12"/>
        <end position="74"/>
    </location>
</feature>
<dbReference type="GO" id="GO:0003677">
    <property type="term" value="F:DNA binding"/>
    <property type="evidence" value="ECO:0007669"/>
    <property type="project" value="InterPro"/>
</dbReference>
<organism evidence="4 5">
    <name type="scientific">Aquincola agrisoli</name>
    <dbReference type="NCBI Taxonomy" id="3119538"/>
    <lineage>
        <taxon>Bacteria</taxon>
        <taxon>Pseudomonadati</taxon>
        <taxon>Pseudomonadota</taxon>
        <taxon>Betaproteobacteria</taxon>
        <taxon>Burkholderiales</taxon>
        <taxon>Sphaerotilaceae</taxon>
        <taxon>Aquincola</taxon>
    </lineage>
</organism>
<dbReference type="SUPFAM" id="SSF54427">
    <property type="entry name" value="NTF2-like"/>
    <property type="match status" value="1"/>
</dbReference>
<dbReference type="InterPro" id="IPR007627">
    <property type="entry name" value="RNA_pol_sigma70_r2"/>
</dbReference>
<proteinExistence type="predicted"/>
<dbReference type="Proteomes" id="UP001336250">
    <property type="component" value="Unassembled WGS sequence"/>
</dbReference>
<dbReference type="GO" id="GO:0006352">
    <property type="term" value="P:DNA-templated transcription initiation"/>
    <property type="evidence" value="ECO:0007669"/>
    <property type="project" value="InterPro"/>
</dbReference>